<dbReference type="EMBL" id="LAZR01049788">
    <property type="protein sequence ID" value="KKK88821.1"/>
    <property type="molecule type" value="Genomic_DNA"/>
</dbReference>
<evidence type="ECO:0000313" key="1">
    <source>
        <dbReference type="EMBL" id="KKK88821.1"/>
    </source>
</evidence>
<dbReference type="AlphaFoldDB" id="A0A0F9BWN0"/>
<accession>A0A0F9BWN0</accession>
<organism evidence="1">
    <name type="scientific">marine sediment metagenome</name>
    <dbReference type="NCBI Taxonomy" id="412755"/>
    <lineage>
        <taxon>unclassified sequences</taxon>
        <taxon>metagenomes</taxon>
        <taxon>ecological metagenomes</taxon>
    </lineage>
</organism>
<sequence length="79" mass="8812">MVMVQTQPQVETRPITLTELGEHLGIPITVRPWWGSARQRNRRTHRRCGSTLTTAIAQASGSSEPYCPQCHRTVGANEV</sequence>
<name>A0A0F9BWN0_9ZZZZ</name>
<comment type="caution">
    <text evidence="1">The sequence shown here is derived from an EMBL/GenBank/DDBJ whole genome shotgun (WGS) entry which is preliminary data.</text>
</comment>
<reference evidence="1" key="1">
    <citation type="journal article" date="2015" name="Nature">
        <title>Complex archaea that bridge the gap between prokaryotes and eukaryotes.</title>
        <authorList>
            <person name="Spang A."/>
            <person name="Saw J.H."/>
            <person name="Jorgensen S.L."/>
            <person name="Zaremba-Niedzwiedzka K."/>
            <person name="Martijn J."/>
            <person name="Lind A.E."/>
            <person name="van Eijk R."/>
            <person name="Schleper C."/>
            <person name="Guy L."/>
            <person name="Ettema T.J."/>
        </authorList>
    </citation>
    <scope>NUCLEOTIDE SEQUENCE</scope>
</reference>
<protein>
    <submittedName>
        <fullName evidence="1">Uncharacterized protein</fullName>
    </submittedName>
</protein>
<gene>
    <name evidence="1" type="ORF">LCGC14_2739330</name>
</gene>
<feature type="non-terminal residue" evidence="1">
    <location>
        <position position="79"/>
    </location>
</feature>
<proteinExistence type="predicted"/>